<evidence type="ECO:0000313" key="7">
    <source>
        <dbReference type="EMBL" id="ADP15880.1"/>
    </source>
</evidence>
<dbReference type="EMBL" id="CP002287">
    <property type="protein sequence ID" value="ADP15880.1"/>
    <property type="molecule type" value="Genomic_DNA"/>
</dbReference>
<dbReference type="RefSeq" id="WP_013393200.1">
    <property type="nucleotide sequence ID" value="NC_014640.1"/>
</dbReference>
<evidence type="ECO:0000256" key="5">
    <source>
        <dbReference type="PIRSR" id="PIRSR001227-2"/>
    </source>
</evidence>
<comment type="cofactor">
    <cofactor evidence="5">
        <name>Ca(2+)</name>
        <dbReference type="ChEBI" id="CHEBI:29108"/>
    </cofactor>
    <text evidence="5">Binds 1 Ca(2+) ion per dimer.</text>
</comment>
<dbReference type="Proteomes" id="UP000006876">
    <property type="component" value="Chromosome"/>
</dbReference>
<dbReference type="SUPFAM" id="SSF56235">
    <property type="entry name" value="N-terminal nucleophile aminohydrolases (Ntn hydrolases)"/>
    <property type="match status" value="1"/>
</dbReference>
<dbReference type="GO" id="GO:0008953">
    <property type="term" value="F:penicillin amidase activity"/>
    <property type="evidence" value="ECO:0007669"/>
    <property type="project" value="UniProtKB-EC"/>
</dbReference>
<evidence type="ECO:0000256" key="1">
    <source>
        <dbReference type="ARBA" id="ARBA00006586"/>
    </source>
</evidence>
<dbReference type="InterPro" id="IPR043146">
    <property type="entry name" value="Penicillin_amidase_N_B-knob"/>
</dbReference>
<dbReference type="InterPro" id="IPR043147">
    <property type="entry name" value="Penicillin_amidase_A-knob"/>
</dbReference>
<dbReference type="SMR" id="E3HPP6"/>
<name>E3HPP6_ACHXA</name>
<dbReference type="Pfam" id="PF01804">
    <property type="entry name" value="Penicil_amidase"/>
    <property type="match status" value="1"/>
</dbReference>
<feature type="binding site" evidence="5">
    <location>
        <position position="381"/>
    </location>
    <ligand>
        <name>Ca(2+)</name>
        <dbReference type="ChEBI" id="CHEBI:29108"/>
    </ligand>
</feature>
<dbReference type="PATRIC" id="fig|762376.5.peg.2561"/>
<feature type="binding site" evidence="5">
    <location>
        <position position="380"/>
    </location>
    <ligand>
        <name>Ca(2+)</name>
        <dbReference type="ChEBI" id="CHEBI:29108"/>
    </ligand>
</feature>
<keyword evidence="2 7" id="KW-0378">Hydrolase</keyword>
<keyword evidence="6" id="KW-0732">Signal</keyword>
<accession>E3HPP6</accession>
<dbReference type="Gene3D" id="2.30.120.10">
    <property type="match status" value="1"/>
</dbReference>
<dbReference type="PANTHER" id="PTHR34218">
    <property type="entry name" value="PEPTIDASE S45 PENICILLIN AMIDASE"/>
    <property type="match status" value="1"/>
</dbReference>
<dbReference type="InterPro" id="IPR029055">
    <property type="entry name" value="Ntn_hydrolases_N"/>
</dbReference>
<dbReference type="AlphaFoldDB" id="E3HPP6"/>
<dbReference type="GO" id="GO:0046872">
    <property type="term" value="F:metal ion binding"/>
    <property type="evidence" value="ECO:0007669"/>
    <property type="project" value="UniProtKB-KW"/>
</dbReference>
<feature type="active site" description="Nucleophile" evidence="4">
    <location>
        <position position="306"/>
    </location>
</feature>
<evidence type="ECO:0000313" key="8">
    <source>
        <dbReference type="Proteomes" id="UP000006876"/>
    </source>
</evidence>
<dbReference type="CDD" id="cd03748">
    <property type="entry name" value="Ntn_PGA"/>
    <property type="match status" value="1"/>
</dbReference>
<dbReference type="GO" id="GO:0017000">
    <property type="term" value="P:antibiotic biosynthetic process"/>
    <property type="evidence" value="ECO:0007669"/>
    <property type="project" value="InterPro"/>
</dbReference>
<dbReference type="KEGG" id="axy:AXYL_02559"/>
<evidence type="ECO:0000256" key="2">
    <source>
        <dbReference type="ARBA" id="ARBA00022801"/>
    </source>
</evidence>
<dbReference type="InterPro" id="IPR023343">
    <property type="entry name" value="Penicillin_amidase_dom1"/>
</dbReference>
<feature type="chain" id="PRO_5003170669" evidence="6">
    <location>
        <begin position="24"/>
        <end position="860"/>
    </location>
</feature>
<feature type="binding site" evidence="5">
    <location>
        <position position="510"/>
    </location>
    <ligand>
        <name>Ca(2+)</name>
        <dbReference type="ChEBI" id="CHEBI:29108"/>
    </ligand>
</feature>
<proteinExistence type="inferred from homology"/>
<dbReference type="PANTHER" id="PTHR34218:SF4">
    <property type="entry name" value="ACYL-HOMOSERINE LACTONE ACYLASE QUIP"/>
    <property type="match status" value="1"/>
</dbReference>
<dbReference type="OrthoDB" id="9760084at2"/>
<evidence type="ECO:0000256" key="6">
    <source>
        <dbReference type="SAM" id="SignalP"/>
    </source>
</evidence>
<feature type="binding site" evidence="5">
    <location>
        <position position="557"/>
    </location>
    <ligand>
        <name>Ca(2+)</name>
        <dbReference type="ChEBI" id="CHEBI:29108"/>
    </ligand>
</feature>
<dbReference type="Gene3D" id="3.60.20.10">
    <property type="entry name" value="Glutamine Phosphoribosylpyrophosphate, subunit 1, domain 1"/>
    <property type="match status" value="1"/>
</dbReference>
<dbReference type="STRING" id="762376.AXYL_02559"/>
<dbReference type="HOGENOM" id="CLU_011790_0_0_4"/>
<reference evidence="7 8" key="1">
    <citation type="journal article" date="2011" name="J. Bacteriol.">
        <title>Complete genome sequence of the haloaromatic acid-degrading bacterium Achromobacter xylosoxidans A8.</title>
        <authorList>
            <person name="Strnad H."/>
            <person name="Ridl J."/>
            <person name="Paces J."/>
            <person name="Kolar M."/>
            <person name="Vlcek C."/>
            <person name="Paces V."/>
        </authorList>
    </citation>
    <scope>NUCLEOTIDE SEQUENCE [LARGE SCALE GENOMIC DNA]</scope>
    <source>
        <strain evidence="7 8">A8</strain>
    </source>
</reference>
<dbReference type="InterPro" id="IPR033813">
    <property type="entry name" value="PGA_C"/>
</dbReference>
<dbReference type="eggNOG" id="COG2366">
    <property type="taxonomic scope" value="Bacteria"/>
</dbReference>
<evidence type="ECO:0000256" key="3">
    <source>
        <dbReference type="ARBA" id="ARBA00023145"/>
    </source>
</evidence>
<protein>
    <submittedName>
        <fullName evidence="7">Penicillin G acylase</fullName>
        <ecNumber evidence="7">3.5.1.11</ecNumber>
    </submittedName>
</protein>
<keyword evidence="3" id="KW-0865">Zymogen</keyword>
<dbReference type="InterPro" id="IPR002692">
    <property type="entry name" value="S45"/>
</dbReference>
<keyword evidence="5" id="KW-0479">Metal-binding</keyword>
<gene>
    <name evidence="7" type="ordered locus">AXYL_02559</name>
</gene>
<comment type="similarity">
    <text evidence="1">Belongs to the peptidase S45 family.</text>
</comment>
<dbReference type="Gene3D" id="1.10.439.10">
    <property type="entry name" value="Penicillin Amidohydrolase, domain 1"/>
    <property type="match status" value="1"/>
</dbReference>
<organism evidence="7 8">
    <name type="scientific">Achromobacter xylosoxidans (strain A8)</name>
    <dbReference type="NCBI Taxonomy" id="762376"/>
    <lineage>
        <taxon>Bacteria</taxon>
        <taxon>Pseudomonadati</taxon>
        <taxon>Pseudomonadota</taxon>
        <taxon>Betaproteobacteria</taxon>
        <taxon>Burkholderiales</taxon>
        <taxon>Alcaligenaceae</taxon>
        <taxon>Achromobacter</taxon>
    </lineage>
</organism>
<dbReference type="PIRSF" id="PIRSF001227">
    <property type="entry name" value="Pen_acylase"/>
    <property type="match status" value="1"/>
</dbReference>
<feature type="binding site" evidence="5">
    <location>
        <position position="193"/>
    </location>
    <ligand>
        <name>Ca(2+)</name>
        <dbReference type="ChEBI" id="CHEBI:29108"/>
    </ligand>
</feature>
<dbReference type="EC" id="3.5.1.11" evidence="7"/>
<dbReference type="InterPro" id="IPR014395">
    <property type="entry name" value="Pen/GL7ACA/AHL_acylase"/>
</dbReference>
<keyword evidence="5" id="KW-0106">Calcium</keyword>
<dbReference type="Gene3D" id="1.10.287.150">
    <property type="match status" value="1"/>
</dbReference>
<evidence type="ECO:0000256" key="4">
    <source>
        <dbReference type="PIRSR" id="PIRSR001227-1"/>
    </source>
</evidence>
<feature type="signal peptide" evidence="6">
    <location>
        <begin position="1"/>
        <end position="23"/>
    </location>
</feature>
<dbReference type="MEROPS" id="S45.001"/>
<feature type="binding site" evidence="5">
    <location>
        <position position="378"/>
    </location>
    <ligand>
        <name>Ca(2+)</name>
        <dbReference type="ChEBI" id="CHEBI:29108"/>
    </ligand>
</feature>
<sequence>MKQHLLSAAILAACAAMGAQAQAQDVQQNSGKQAEAGARPAGAASGQVTIRRDGYGMPHVYANTVYGIFYGYGYAVAQDRLFQMEMARRSTQGRVAEVLGQPMVAFDKSIRGNFSPERIQRQLAALPASERQILDGYAAGMNAWIARVRAEPGSLMPKEFNDLRFQPADWTAYDVAMVFVGTMANRFSDANSEIDNLALLTALKDKQGDARAMQIFNQLRWMTDSRAPTTVPEEEGVYRPDGAKPPAKLSYALPRYDGTPPMLERVARDPQTRGVLDEAPAAVPARLLAQFAESGQPGIAGFPTTSNMWIVGRDHAKDARSILLNGPQFGWWNPAYTYGIGLHGAGFDVVGNTPFAYPSILFGHNAHVTWGSTAGFGDDVDIYAEKLDPNDRTRYFHDGVWKTMEKRTELIEVKDAQPVVMDVYRTVHGIVTKFDDKQHVAYAKARAWEGYELQSLMAWTHKAQSRNWDQWKQQAARHALTINWYYADDKGNIGYAHTGFYPKRRPGHDPRLPVPGTGEMDWIGMLPFSTNPQVYNPRQGFIANWNNQPMRGYPSTDLFAIVWGQADRYAEIETRLKAMTAHGGKVSAQQMWDLIRTTSYADVNRRHFLPFLQQAVQGLPADDARAQLVTGLASWDGMGTSDKQAGIYDNAGPAVMDAWLRAMLKRTLADEMPADFFKWYSATGYPTQTAPATGSVNLTVGVKVLFNALAGRDAGVPQQYDFFNGQRPQDVTLAALDDALAALQKAYGQDPASWRIPAPPMVFAPKNFLGVPQADDKAVLSFPATQNRGTENNMTVFDGRGVRAVDVVAPGQSGFVAPDGTPSVHTRDQFDLYTGFGNKRVWFTDAEVRANAKSVETLRY</sequence>
<dbReference type="Gene3D" id="1.10.1400.10">
    <property type="match status" value="1"/>
</dbReference>